<comment type="caution">
    <text evidence="1">The sequence shown here is derived from an EMBL/GenBank/DDBJ whole genome shotgun (WGS) entry which is preliminary data.</text>
</comment>
<protein>
    <submittedName>
        <fullName evidence="1">Uncharacterized protein</fullName>
    </submittedName>
</protein>
<organism evidence="1 2">
    <name type="scientific">Caerostris extrusa</name>
    <name type="common">Bark spider</name>
    <name type="synonym">Caerostris bankana</name>
    <dbReference type="NCBI Taxonomy" id="172846"/>
    <lineage>
        <taxon>Eukaryota</taxon>
        <taxon>Metazoa</taxon>
        <taxon>Ecdysozoa</taxon>
        <taxon>Arthropoda</taxon>
        <taxon>Chelicerata</taxon>
        <taxon>Arachnida</taxon>
        <taxon>Araneae</taxon>
        <taxon>Araneomorphae</taxon>
        <taxon>Entelegynae</taxon>
        <taxon>Araneoidea</taxon>
        <taxon>Araneidae</taxon>
        <taxon>Caerostris</taxon>
    </lineage>
</organism>
<sequence>MQCWEILKKIFSLPFVNPIPKALVTRPSSPHGSSSCTFSFKKSLTHHHADFKLNNSQDKASPPLKLHAELGNLKNIFSLPLVKSIPKALVTRPSSPHGSSSFTFSFKKSLTHHHADFKLNNSQDKASPPLKLHAELGNLKNIFSLPLVKSYPQGSSHSAIKPPWKF</sequence>
<accession>A0AAV4RGC5</accession>
<dbReference type="AlphaFoldDB" id="A0AAV4RGC5"/>
<name>A0AAV4RGC5_CAEEX</name>
<evidence type="ECO:0000313" key="2">
    <source>
        <dbReference type="Proteomes" id="UP001054945"/>
    </source>
</evidence>
<proteinExistence type="predicted"/>
<evidence type="ECO:0000313" key="1">
    <source>
        <dbReference type="EMBL" id="GIY20530.1"/>
    </source>
</evidence>
<gene>
    <name evidence="1" type="ORF">CEXT_192061</name>
</gene>
<keyword evidence="2" id="KW-1185">Reference proteome</keyword>
<reference evidence="1 2" key="1">
    <citation type="submission" date="2021-06" db="EMBL/GenBank/DDBJ databases">
        <title>Caerostris extrusa draft genome.</title>
        <authorList>
            <person name="Kono N."/>
            <person name="Arakawa K."/>
        </authorList>
    </citation>
    <scope>NUCLEOTIDE SEQUENCE [LARGE SCALE GENOMIC DNA]</scope>
</reference>
<dbReference type="Proteomes" id="UP001054945">
    <property type="component" value="Unassembled WGS sequence"/>
</dbReference>
<dbReference type="EMBL" id="BPLR01007901">
    <property type="protein sequence ID" value="GIY20530.1"/>
    <property type="molecule type" value="Genomic_DNA"/>
</dbReference>